<dbReference type="PROSITE" id="PS50309">
    <property type="entry name" value="DC"/>
    <property type="match status" value="2"/>
</dbReference>
<evidence type="ECO:0000259" key="3">
    <source>
        <dbReference type="PROSITE" id="PS50309"/>
    </source>
</evidence>
<evidence type="ECO:0000313" key="4">
    <source>
        <dbReference type="EMBL" id="TWW72001.1"/>
    </source>
</evidence>
<dbReference type="PANTHER" id="PTHR23004:SF10">
    <property type="entry name" value="DOUBLECORTIN DOMAIN-CONTAINING PROTEIN 2B"/>
    <property type="match status" value="1"/>
</dbReference>
<dbReference type="InterPro" id="IPR003533">
    <property type="entry name" value="Doublecortin_dom"/>
</dbReference>
<feature type="domain" description="Doublecortin" evidence="3">
    <location>
        <begin position="222"/>
        <end position="304"/>
    </location>
</feature>
<dbReference type="Pfam" id="PF03607">
    <property type="entry name" value="DCX"/>
    <property type="match status" value="2"/>
</dbReference>
<accession>A0A5C6NZE3</accession>
<comment type="caution">
    <text evidence="4">The sequence shown here is derived from an EMBL/GenBank/DDBJ whole genome shotgun (WGS) entry which is preliminary data.</text>
</comment>
<feature type="compositionally biased region" description="Low complexity" evidence="2">
    <location>
        <begin position="638"/>
        <end position="650"/>
    </location>
</feature>
<dbReference type="Proteomes" id="UP000324091">
    <property type="component" value="Chromosome 16"/>
</dbReference>
<keyword evidence="1" id="KW-0677">Repeat</keyword>
<dbReference type="PANTHER" id="PTHR23004">
    <property type="entry name" value="DOUBLECORTIN DOMAIN CONTAINING 2"/>
    <property type="match status" value="1"/>
</dbReference>
<dbReference type="AlphaFoldDB" id="A0A5C6NZE3"/>
<dbReference type="InterPro" id="IPR036572">
    <property type="entry name" value="Doublecortin_dom_sf"/>
</dbReference>
<dbReference type="SUPFAM" id="SSF89837">
    <property type="entry name" value="Doublecortin (DC)"/>
    <property type="match status" value="2"/>
</dbReference>
<feature type="compositionally biased region" description="Basic and acidic residues" evidence="2">
    <location>
        <begin position="442"/>
        <end position="455"/>
    </location>
</feature>
<organism evidence="4 5">
    <name type="scientific">Takifugu flavidus</name>
    <name type="common">sansaifugu</name>
    <dbReference type="NCBI Taxonomy" id="433684"/>
    <lineage>
        <taxon>Eukaryota</taxon>
        <taxon>Metazoa</taxon>
        <taxon>Chordata</taxon>
        <taxon>Craniata</taxon>
        <taxon>Vertebrata</taxon>
        <taxon>Euteleostomi</taxon>
        <taxon>Actinopterygii</taxon>
        <taxon>Neopterygii</taxon>
        <taxon>Teleostei</taxon>
        <taxon>Neoteleostei</taxon>
        <taxon>Acanthomorphata</taxon>
        <taxon>Eupercaria</taxon>
        <taxon>Tetraodontiformes</taxon>
        <taxon>Tetradontoidea</taxon>
        <taxon>Tetraodontidae</taxon>
        <taxon>Takifugu</taxon>
    </lineage>
</organism>
<proteinExistence type="predicted"/>
<dbReference type="Gene3D" id="3.10.20.230">
    <property type="entry name" value="Doublecortin domain"/>
    <property type="match status" value="2"/>
</dbReference>
<name>A0A5C6NZE3_9TELE</name>
<dbReference type="FunFam" id="3.10.20.230:FF:000004">
    <property type="entry name" value="Doublecortin domain containing 2"/>
    <property type="match status" value="1"/>
</dbReference>
<keyword evidence="5" id="KW-1185">Reference proteome</keyword>
<dbReference type="GO" id="GO:0005815">
    <property type="term" value="C:microtubule organizing center"/>
    <property type="evidence" value="ECO:0007669"/>
    <property type="project" value="TreeGrafter"/>
</dbReference>
<feature type="region of interest" description="Disordered" evidence="2">
    <location>
        <begin position="436"/>
        <end position="685"/>
    </location>
</feature>
<dbReference type="PROSITE" id="PS50096">
    <property type="entry name" value="IQ"/>
    <property type="match status" value="1"/>
</dbReference>
<protein>
    <submittedName>
        <fullName evidence="4">Doublecortin domain-containing protein 2</fullName>
    </submittedName>
</protein>
<feature type="region of interest" description="Disordered" evidence="2">
    <location>
        <begin position="67"/>
        <end position="134"/>
    </location>
</feature>
<evidence type="ECO:0000313" key="5">
    <source>
        <dbReference type="Proteomes" id="UP000324091"/>
    </source>
</evidence>
<reference evidence="4 5" key="1">
    <citation type="submission" date="2019-04" db="EMBL/GenBank/DDBJ databases">
        <title>Chromosome genome assembly for Takifugu flavidus.</title>
        <authorList>
            <person name="Xiao S."/>
        </authorList>
    </citation>
    <scope>NUCLEOTIDE SEQUENCE [LARGE SCALE GENOMIC DNA]</scope>
    <source>
        <strain evidence="4">HTHZ2018</strain>
        <tissue evidence="4">Muscle</tissue>
    </source>
</reference>
<evidence type="ECO:0000256" key="1">
    <source>
        <dbReference type="ARBA" id="ARBA00022737"/>
    </source>
</evidence>
<feature type="compositionally biased region" description="Polar residues" evidence="2">
    <location>
        <begin position="612"/>
        <end position="630"/>
    </location>
</feature>
<feature type="compositionally biased region" description="Basic and acidic residues" evidence="2">
    <location>
        <begin position="651"/>
        <end position="667"/>
    </location>
</feature>
<feature type="domain" description="Doublecortin" evidence="3">
    <location>
        <begin position="340"/>
        <end position="422"/>
    </location>
</feature>
<dbReference type="EMBL" id="RHFK02000008">
    <property type="protein sequence ID" value="TWW72001.1"/>
    <property type="molecule type" value="Genomic_DNA"/>
</dbReference>
<dbReference type="SMART" id="SM00537">
    <property type="entry name" value="DCX"/>
    <property type="match status" value="2"/>
</dbReference>
<feature type="compositionally biased region" description="Basic and acidic residues" evidence="2">
    <location>
        <begin position="100"/>
        <end position="118"/>
    </location>
</feature>
<dbReference type="GO" id="GO:0005874">
    <property type="term" value="C:microtubule"/>
    <property type="evidence" value="ECO:0007669"/>
    <property type="project" value="TreeGrafter"/>
</dbReference>
<dbReference type="FunFam" id="3.10.20.230:FF:000011">
    <property type="entry name" value="Doublecortin domain containing 2B"/>
    <property type="match status" value="1"/>
</dbReference>
<gene>
    <name evidence="4" type="ORF">D4764_16G0004980</name>
</gene>
<sequence length="685" mass="76739">MDRSNIEHILTSFQAYARGYLVRKEVQRAREDFEAVVKEIDGGLTHLHWKKSIIPVPHFTDTDGPIIKTNRAASKPPNSGPAVFHPLRISSERAPASAKGENRAHRTEAERDDSRTKEPPQPTNTCSVTEGLEGQKETDLDFKCGRMIDSAGNSTTVWSSLELDVNCGRSQKGSRQYCLAEDVPGNPEALRLHRNALIMELLWLQQAIDSRKKMASVLPPVKSVVVYKNGDPFYTGRRFVVNQRQVATMEAFLNEVTQSIRAPLAIRTLYTPRQGHRVPDLQHLQTGAQYVAAGFEKFKKMDYLNMGVKKHPTAREETQAKVIPRPNVSAKWRKFIPVPCILHVFRNGDLLCPPFRFIIPRSMRQDLEQILGLITDKVSLRTGAVRRLCTLEGATVSSAAELETGHYYVAVGTERLKKLPYVELLLSKDTERYHPDKRRLLRRNENRKAESRPEDQYSDSALLDSPESDGRRIKSTGDNTARPAVAPQRSRRQKVDESSVFFAKPAKIGHSRRPRPPMGNGSIQPNMFKTAAQKRGEEAPGAEEVHEDENTAVEIPVDQRVAEIVEDEEINTRGAPTDNSQQRHKQILTPEQHNEGRCQHTQNGEQMELPSEQGQPKQTENAPSSQQTSAETLESELNHTSSSSLPSSSTIRDDEEKASVSRLRSPDNDGATEAPSGDYITVTIP</sequence>
<evidence type="ECO:0000256" key="2">
    <source>
        <dbReference type="SAM" id="MobiDB-lite"/>
    </source>
</evidence>
<dbReference type="GO" id="GO:0035556">
    <property type="term" value="P:intracellular signal transduction"/>
    <property type="evidence" value="ECO:0007669"/>
    <property type="project" value="InterPro"/>
</dbReference>